<dbReference type="AlphaFoldDB" id="A0A9W4XTE1"/>
<dbReference type="EMBL" id="CAOQHR010000007">
    <property type="protein sequence ID" value="CAI6336936.1"/>
    <property type="molecule type" value="Genomic_DNA"/>
</dbReference>
<evidence type="ECO:0000313" key="2">
    <source>
        <dbReference type="EMBL" id="CAI6336936.1"/>
    </source>
</evidence>
<keyword evidence="3" id="KW-1185">Reference proteome</keyword>
<proteinExistence type="predicted"/>
<reference evidence="2" key="1">
    <citation type="submission" date="2023-01" db="EMBL/GenBank/DDBJ databases">
        <authorList>
            <person name="Van Ghelder C."/>
            <person name="Rancurel C."/>
        </authorList>
    </citation>
    <scope>NUCLEOTIDE SEQUENCE</scope>
    <source>
        <strain evidence="2">CNCM I-4278</strain>
    </source>
</reference>
<gene>
    <name evidence="2" type="ORF">PDIGIT_LOCUS10042</name>
</gene>
<accession>A0A9W4XTE1</accession>
<dbReference type="Proteomes" id="UP001152607">
    <property type="component" value="Unassembled WGS sequence"/>
</dbReference>
<evidence type="ECO:0000256" key="1">
    <source>
        <dbReference type="SAM" id="MobiDB-lite"/>
    </source>
</evidence>
<protein>
    <submittedName>
        <fullName evidence="2">Uncharacterized protein</fullName>
    </submittedName>
</protein>
<name>A0A9W4XTE1_9PLEO</name>
<feature type="region of interest" description="Disordered" evidence="1">
    <location>
        <begin position="62"/>
        <end position="82"/>
    </location>
</feature>
<evidence type="ECO:0000313" key="3">
    <source>
        <dbReference type="Proteomes" id="UP001152607"/>
    </source>
</evidence>
<comment type="caution">
    <text evidence="2">The sequence shown here is derived from an EMBL/GenBank/DDBJ whole genome shotgun (WGS) entry which is preliminary data.</text>
</comment>
<organism evidence="2 3">
    <name type="scientific">Periconia digitata</name>
    <dbReference type="NCBI Taxonomy" id="1303443"/>
    <lineage>
        <taxon>Eukaryota</taxon>
        <taxon>Fungi</taxon>
        <taxon>Dikarya</taxon>
        <taxon>Ascomycota</taxon>
        <taxon>Pezizomycotina</taxon>
        <taxon>Dothideomycetes</taxon>
        <taxon>Pleosporomycetidae</taxon>
        <taxon>Pleosporales</taxon>
        <taxon>Massarineae</taxon>
        <taxon>Periconiaceae</taxon>
        <taxon>Periconia</taxon>
    </lineage>
</organism>
<sequence>MSSPDQQHLSQPLALHRFLMSTLIARPCVKYGLFSPHIVTPSCATADFRLALHILPTITAARGGESGSSTSQQNPLPFSSTAPRSCSYEDAFASSTAIVPHLSNNAGDLIGRTCTPQHGMVSMIQIGTLPGVVCIRNYVTCNVVCMTQETLIVAKHYFCIIPCFVYLLTCRNLVQGLSTSRNHYLHDHQKLKLHPF</sequence>
<feature type="compositionally biased region" description="Polar residues" evidence="1">
    <location>
        <begin position="67"/>
        <end position="82"/>
    </location>
</feature>